<organism evidence="1 2">
    <name type="scientific">Sphingobacterium thalpophilum</name>
    <dbReference type="NCBI Taxonomy" id="259"/>
    <lineage>
        <taxon>Bacteria</taxon>
        <taxon>Pseudomonadati</taxon>
        <taxon>Bacteroidota</taxon>
        <taxon>Sphingobacteriia</taxon>
        <taxon>Sphingobacteriales</taxon>
        <taxon>Sphingobacteriaceae</taxon>
        <taxon>Sphingobacterium</taxon>
    </lineage>
</organism>
<sequence>MNKQLLFLFFLLSTISGIAGDKYTLKIDSILDRARKLRAVENVSYLKLSLEALDLANSHAYDKGIAEASFMAGDALINMGLYKQGFRHLLKVSGNRVF</sequence>
<evidence type="ECO:0000313" key="2">
    <source>
        <dbReference type="Proteomes" id="UP001566204"/>
    </source>
</evidence>
<dbReference type="EMBL" id="JBEOQB010000004">
    <property type="protein sequence ID" value="MEZ0452837.1"/>
    <property type="molecule type" value="Genomic_DNA"/>
</dbReference>
<gene>
    <name evidence="1" type="ORF">ABTW24_14670</name>
</gene>
<reference evidence="1 2" key="1">
    <citation type="submission" date="2024-06" db="EMBL/GenBank/DDBJ databases">
        <title>Soil Sphingobacterium thalpophilum.</title>
        <authorList>
            <person name="Yang J."/>
            <person name="Li J."/>
        </authorList>
    </citation>
    <scope>NUCLEOTIDE SEQUENCE [LARGE SCALE GENOMIC DNA]</scope>
    <source>
        <strain evidence="1 2">22g91tb</strain>
    </source>
</reference>
<accession>A0ABV4HFQ5</accession>
<comment type="caution">
    <text evidence="1">The sequence shown here is derived from an EMBL/GenBank/DDBJ whole genome shotgun (WGS) entry which is preliminary data.</text>
</comment>
<protein>
    <submittedName>
        <fullName evidence="1">Uncharacterized protein</fullName>
    </submittedName>
</protein>
<evidence type="ECO:0000313" key="1">
    <source>
        <dbReference type="EMBL" id="MEZ0452837.1"/>
    </source>
</evidence>
<keyword evidence="2" id="KW-1185">Reference proteome</keyword>
<dbReference type="RefSeq" id="WP_370483794.1">
    <property type="nucleotide sequence ID" value="NZ_CP158797.1"/>
</dbReference>
<name>A0ABV4HFQ5_9SPHI</name>
<dbReference type="Proteomes" id="UP001566204">
    <property type="component" value="Unassembled WGS sequence"/>
</dbReference>
<proteinExistence type="predicted"/>